<feature type="compositionally biased region" description="Low complexity" evidence="6">
    <location>
        <begin position="340"/>
        <end position="354"/>
    </location>
</feature>
<feature type="compositionally biased region" description="Low complexity" evidence="6">
    <location>
        <begin position="284"/>
        <end position="299"/>
    </location>
</feature>
<feature type="compositionally biased region" description="Low complexity" evidence="6">
    <location>
        <begin position="188"/>
        <end position="204"/>
    </location>
</feature>
<gene>
    <name evidence="8" type="ORF">C0Q70_08938</name>
</gene>
<reference evidence="8 9" key="1">
    <citation type="submission" date="2018-04" db="EMBL/GenBank/DDBJ databases">
        <title>The genome of golden apple snail Pomacea canaliculata provides insight into stress tolerance and invasive adaptation.</title>
        <authorList>
            <person name="Liu C."/>
            <person name="Liu B."/>
            <person name="Ren Y."/>
            <person name="Zhang Y."/>
            <person name="Wang H."/>
            <person name="Li S."/>
            <person name="Jiang F."/>
            <person name="Yin L."/>
            <person name="Zhang G."/>
            <person name="Qian W."/>
            <person name="Fan W."/>
        </authorList>
    </citation>
    <scope>NUCLEOTIDE SEQUENCE [LARGE SCALE GENOMIC DNA]</scope>
    <source>
        <strain evidence="8">SZHN2017</strain>
        <tissue evidence="8">Muscle</tissue>
    </source>
</reference>
<feature type="domain" description="C2H2-type" evidence="7">
    <location>
        <begin position="1445"/>
        <end position="1467"/>
    </location>
</feature>
<evidence type="ECO:0000259" key="7">
    <source>
        <dbReference type="PROSITE" id="PS50157"/>
    </source>
</evidence>
<feature type="compositionally biased region" description="Polar residues" evidence="6">
    <location>
        <begin position="362"/>
        <end position="373"/>
    </location>
</feature>
<keyword evidence="9" id="KW-1185">Reference proteome</keyword>
<evidence type="ECO:0000256" key="3">
    <source>
        <dbReference type="ARBA" id="ARBA00022771"/>
    </source>
</evidence>
<name>A0A2T7P8E5_POMCA</name>
<sequence length="1492" mass="164157">MDTESSSKFIGSLSKFLQSLCNGYVNFEDGVELIGHIYLSVDTGKKIDYILNEKVCKSDNSVTFISNSFHAQPLDKLKTLSSKKNAEDKAPDGAGRKEEEALLLQSGDGPTRNTQINTLGRNHGSLSSGQATQNRSSVKRPGSPLTSRKAPTPPQRRPSTPPSQRRSQLQSASAKGSLGSPASLKNVPSSPSSSSLDNAPSPSSRLKTNHPSTETVSGDADSDILVPPNILAVAQVPDLSSFLGATGNEGQDATAHEQGLATSDDETKPDTDITFIKEEFIPSASSCAQAGSSGQSSGRSMEEQVHDSGSSSGLYPVMLHQNTAAFSSSGGFPPSFPSLGNATATSTSTSQASTDIFANPVPGTSNQDSSSGDPSVFGVRNLMGRSGPEDLALVPVNSRLECFSYVQSTSIILTRNNLPKWPDEAEAAAYQNVKMQNIYSCHSCGIDLNKQTLWQDEQGGHILIAKMTHSKWQMRERKYQCEYCGKAFVAGRDYAVDALVSDLWFRREDGHGMLKEGEFVPDRTVRIASVSPKKGWRERLKSFVCETSGHSRHIKQTVDLMFGSMDHIPAFRHTNNKNHPLQETRQKPWNKRSKRYASSRMMDSDWASSYITDLTCGIRGSHDGCCKGGATISYVPDEGSRMRNLRTMGQIIATLEEDIDDVQRAPHTCVQCKTCLYVFAELSLLHSHHNHCVGIKNSACNLCGRIYSSRFALKEHLLGGGTMTCALEHLGRIVTIGKQFLGDKAVLRADFEIMNAIDHCSVSAQESELVRVEHKKLEAGISDIGTAYGEVCDIRRGHRCPVCWKTFVQSGGNGSIVGPTLQKTPENKYIGTDDEVTMLARSVDLVNPSDGLLLFDKISKACNKAHFSLSLPCSSNTKAKKTQYSGTASRTRVLGLLTEKVEPGKASVIASHAELPKRRASSGHSGLPDLNFGLPLPLPLSVPSASQPLSFLSSALVPGLPQHKGQVPPMMLDASYIGIFGGRPGRKCRRCGQEFLSQEDFEDHVDFCRRKMLACDYCDMCFRRRHGKDSDELIWIEILPCAVPSAKQETQLQDQLHLAPYADLEGQNTDRIVVPSGYFSGLHGFSTRRRSHGTILPIGLQNVLCVGKETETHASEIIIERCENDWREGSSLKPFQCERCGQRFTYPRTLRRHWWKCSGTRNLECDISFRFCGDISLLRQAEDITQPNLVTKWKVSRGPVQCKECGTMLSCVTALEAHLARAHRDLQQKPAVCDRCDMISSLRLCKKQISPSHTWPHQLPNHPQVIDSENFYQPSAAGPQNSSLVFQEKVAAKASLFCSTCRQSFVHVQSLNRHKWKCQGLRMLVCPQCNYVTHRMDSYLVSQHACSPFLQLGQGSAELIPVQQVSLQATTAHGSYCKRCMFYCSSVQVLFQHISKCRAASKSHSKEGVASAVTVQSENWEETERGQQRLGTQEVDNATDPSKPYKCSRCGRSYQLAQSLQRHRWNHCSPVLHPNLLSLDKDSCRIGENAAC</sequence>
<dbReference type="InterPro" id="IPR036236">
    <property type="entry name" value="Znf_C2H2_sf"/>
</dbReference>
<feature type="region of interest" description="Disordered" evidence="6">
    <location>
        <begin position="284"/>
        <end position="314"/>
    </location>
</feature>
<evidence type="ECO:0000256" key="4">
    <source>
        <dbReference type="ARBA" id="ARBA00022833"/>
    </source>
</evidence>
<dbReference type="InterPro" id="IPR013087">
    <property type="entry name" value="Znf_C2H2_type"/>
</dbReference>
<feature type="compositionally biased region" description="Pro residues" evidence="6">
    <location>
        <begin position="151"/>
        <end position="161"/>
    </location>
</feature>
<evidence type="ECO:0000256" key="6">
    <source>
        <dbReference type="SAM" id="MobiDB-lite"/>
    </source>
</evidence>
<evidence type="ECO:0000256" key="1">
    <source>
        <dbReference type="ARBA" id="ARBA00022723"/>
    </source>
</evidence>
<dbReference type="SUPFAM" id="SSF57667">
    <property type="entry name" value="beta-beta-alpha zinc fingers"/>
    <property type="match status" value="2"/>
</dbReference>
<dbReference type="Proteomes" id="UP000245119">
    <property type="component" value="Linkage Group LG5"/>
</dbReference>
<keyword evidence="1" id="KW-0479">Metal-binding</keyword>
<keyword evidence="4" id="KW-0862">Zinc</keyword>
<feature type="compositionally biased region" description="Polar residues" evidence="6">
    <location>
        <begin position="111"/>
        <end position="136"/>
    </location>
</feature>
<keyword evidence="2" id="KW-0677">Repeat</keyword>
<feature type="region of interest" description="Disordered" evidence="6">
    <location>
        <begin position="103"/>
        <end position="222"/>
    </location>
</feature>
<dbReference type="PANTHER" id="PTHR24379:SF121">
    <property type="entry name" value="C2H2-TYPE DOMAIN-CONTAINING PROTEIN"/>
    <property type="match status" value="1"/>
</dbReference>
<feature type="domain" description="C2H2-type" evidence="7">
    <location>
        <begin position="1135"/>
        <end position="1162"/>
    </location>
</feature>
<comment type="caution">
    <text evidence="8">The sequence shown here is derived from an EMBL/GenBank/DDBJ whole genome shotgun (WGS) entry which is preliminary data.</text>
</comment>
<evidence type="ECO:0000256" key="5">
    <source>
        <dbReference type="PROSITE-ProRule" id="PRU00042"/>
    </source>
</evidence>
<evidence type="ECO:0000313" key="9">
    <source>
        <dbReference type="Proteomes" id="UP000245119"/>
    </source>
</evidence>
<feature type="region of interest" description="Disordered" evidence="6">
    <location>
        <begin position="572"/>
        <end position="592"/>
    </location>
</feature>
<dbReference type="GO" id="GO:0008270">
    <property type="term" value="F:zinc ion binding"/>
    <property type="evidence" value="ECO:0007669"/>
    <property type="project" value="UniProtKB-KW"/>
</dbReference>
<evidence type="ECO:0000256" key="2">
    <source>
        <dbReference type="ARBA" id="ARBA00022737"/>
    </source>
</evidence>
<feature type="compositionally biased region" description="Low complexity" evidence="6">
    <location>
        <begin position="162"/>
        <end position="171"/>
    </location>
</feature>
<dbReference type="PROSITE" id="PS00028">
    <property type="entry name" value="ZINC_FINGER_C2H2_1"/>
    <property type="match status" value="2"/>
</dbReference>
<keyword evidence="3 5" id="KW-0863">Zinc-finger</keyword>
<feature type="region of interest" description="Disordered" evidence="6">
    <location>
        <begin position="340"/>
        <end position="374"/>
    </location>
</feature>
<feature type="compositionally biased region" description="Polar residues" evidence="6">
    <location>
        <begin position="205"/>
        <end position="216"/>
    </location>
</feature>
<protein>
    <recommendedName>
        <fullName evidence="7">C2H2-type domain-containing protein</fullName>
    </recommendedName>
</protein>
<dbReference type="EMBL" id="PZQS01000005">
    <property type="protein sequence ID" value="PVD29683.1"/>
    <property type="molecule type" value="Genomic_DNA"/>
</dbReference>
<proteinExistence type="predicted"/>
<dbReference type="Gene3D" id="3.30.160.60">
    <property type="entry name" value="Classic Zinc Finger"/>
    <property type="match status" value="2"/>
</dbReference>
<feature type="region of interest" description="Disordered" evidence="6">
    <location>
        <begin position="243"/>
        <end position="269"/>
    </location>
</feature>
<feature type="region of interest" description="Disordered" evidence="6">
    <location>
        <begin position="1412"/>
        <end position="1443"/>
    </location>
</feature>
<dbReference type="PROSITE" id="PS50157">
    <property type="entry name" value="ZINC_FINGER_C2H2_2"/>
    <property type="match status" value="2"/>
</dbReference>
<accession>A0A2T7P8E5</accession>
<dbReference type="OrthoDB" id="10004641at2759"/>
<evidence type="ECO:0000313" key="8">
    <source>
        <dbReference type="EMBL" id="PVD29683.1"/>
    </source>
</evidence>
<organism evidence="8 9">
    <name type="scientific">Pomacea canaliculata</name>
    <name type="common">Golden apple snail</name>
    <dbReference type="NCBI Taxonomy" id="400727"/>
    <lineage>
        <taxon>Eukaryota</taxon>
        <taxon>Metazoa</taxon>
        <taxon>Spiralia</taxon>
        <taxon>Lophotrochozoa</taxon>
        <taxon>Mollusca</taxon>
        <taxon>Gastropoda</taxon>
        <taxon>Caenogastropoda</taxon>
        <taxon>Architaenioglossa</taxon>
        <taxon>Ampullarioidea</taxon>
        <taxon>Ampullariidae</taxon>
        <taxon>Pomacea</taxon>
    </lineage>
</organism>
<feature type="compositionally biased region" description="Polar residues" evidence="6">
    <location>
        <begin position="1429"/>
        <end position="1440"/>
    </location>
</feature>
<dbReference type="PANTHER" id="PTHR24379">
    <property type="entry name" value="KRAB AND ZINC FINGER DOMAIN-CONTAINING"/>
    <property type="match status" value="1"/>
</dbReference>
<dbReference type="SMART" id="SM00355">
    <property type="entry name" value="ZnF_C2H2"/>
    <property type="match status" value="7"/>
</dbReference>